<name>R0JA99_ANAPL</name>
<evidence type="ECO:0000256" key="1">
    <source>
        <dbReference type="SAM" id="MobiDB-lite"/>
    </source>
</evidence>
<organism evidence="2 3">
    <name type="scientific">Anas platyrhynchos</name>
    <name type="common">Mallard</name>
    <name type="synonym">Anas boschas</name>
    <dbReference type="NCBI Taxonomy" id="8839"/>
    <lineage>
        <taxon>Eukaryota</taxon>
        <taxon>Metazoa</taxon>
        <taxon>Chordata</taxon>
        <taxon>Craniata</taxon>
        <taxon>Vertebrata</taxon>
        <taxon>Euteleostomi</taxon>
        <taxon>Archelosauria</taxon>
        <taxon>Archosauria</taxon>
        <taxon>Dinosauria</taxon>
        <taxon>Saurischia</taxon>
        <taxon>Theropoda</taxon>
        <taxon>Coelurosauria</taxon>
        <taxon>Aves</taxon>
        <taxon>Neognathae</taxon>
        <taxon>Galloanserae</taxon>
        <taxon>Anseriformes</taxon>
        <taxon>Anatidae</taxon>
        <taxon>Anatinae</taxon>
        <taxon>Anas</taxon>
    </lineage>
</organism>
<dbReference type="Proteomes" id="UP000296049">
    <property type="component" value="Unassembled WGS sequence"/>
</dbReference>
<evidence type="ECO:0000313" key="2">
    <source>
        <dbReference type="EMBL" id="EOA93866.1"/>
    </source>
</evidence>
<keyword evidence="3" id="KW-1185">Reference proteome</keyword>
<gene>
    <name evidence="2" type="ORF">Anapl_12353</name>
</gene>
<feature type="region of interest" description="Disordered" evidence="1">
    <location>
        <begin position="21"/>
        <end position="40"/>
    </location>
</feature>
<evidence type="ECO:0000313" key="3">
    <source>
        <dbReference type="Proteomes" id="UP000296049"/>
    </source>
</evidence>
<reference evidence="3" key="1">
    <citation type="journal article" date="2013" name="Nat. Genet.">
        <title>The duck genome and transcriptome provide insight into an avian influenza virus reservoir species.</title>
        <authorList>
            <person name="Huang Y."/>
            <person name="Li Y."/>
            <person name="Burt D.W."/>
            <person name="Chen H."/>
            <person name="Zhang Y."/>
            <person name="Qian W."/>
            <person name="Kim H."/>
            <person name="Gan S."/>
            <person name="Zhao Y."/>
            <person name="Li J."/>
            <person name="Yi K."/>
            <person name="Feng H."/>
            <person name="Zhu P."/>
            <person name="Li B."/>
            <person name="Liu Q."/>
            <person name="Fairley S."/>
            <person name="Magor K.E."/>
            <person name="Du Z."/>
            <person name="Hu X."/>
            <person name="Goodman L."/>
            <person name="Tafer H."/>
            <person name="Vignal A."/>
            <person name="Lee T."/>
            <person name="Kim K.W."/>
            <person name="Sheng Z."/>
            <person name="An Y."/>
            <person name="Searle S."/>
            <person name="Herrero J."/>
            <person name="Groenen M.A."/>
            <person name="Crooijmans R.P."/>
            <person name="Faraut T."/>
            <person name="Cai Q."/>
            <person name="Webster R.G."/>
            <person name="Aldridge J.R."/>
            <person name="Warren W.C."/>
            <person name="Bartschat S."/>
            <person name="Kehr S."/>
            <person name="Marz M."/>
            <person name="Stadler P.F."/>
            <person name="Smith J."/>
            <person name="Kraus R.H."/>
            <person name="Zhao Y."/>
            <person name="Ren L."/>
            <person name="Fei J."/>
            <person name="Morisson M."/>
            <person name="Kaiser P."/>
            <person name="Griffin D.K."/>
            <person name="Rao M."/>
            <person name="Pitel F."/>
            <person name="Wang J."/>
            <person name="Li N."/>
        </authorList>
    </citation>
    <scope>NUCLEOTIDE SEQUENCE [LARGE SCALE GENOMIC DNA]</scope>
</reference>
<dbReference type="EMBL" id="KB745312">
    <property type="protein sequence ID" value="EOA93866.1"/>
    <property type="molecule type" value="Genomic_DNA"/>
</dbReference>
<sequence length="140" mass="15467">MWGFQGGSRLLASMLPPRVPRAGVTSKPPEHPISAGWGRFPTKTAAAPAAETLLGWVKGAPKKRSFTPKILGGFRRQLLLVEFTPKLHFQGAGYRAGCHVYMLPGTNSMGLGTRGALQEQRRLRSGQNHLHLREQKCERR</sequence>
<accession>R0JA99</accession>
<dbReference type="AlphaFoldDB" id="R0JA99"/>
<proteinExistence type="predicted"/>
<protein>
    <submittedName>
        <fullName evidence="2">Uncharacterized protein</fullName>
    </submittedName>
</protein>